<evidence type="ECO:0000259" key="3">
    <source>
        <dbReference type="PROSITE" id="PS51046"/>
    </source>
</evidence>
<dbReference type="PROSITE" id="PS51046">
    <property type="entry name" value="GON"/>
    <property type="match status" value="1"/>
</dbReference>
<dbReference type="Proteomes" id="UP000256345">
    <property type="component" value="Unassembled WGS sequence"/>
</dbReference>
<keyword evidence="1" id="KW-0479">Metal-binding</keyword>
<name>A0AAC8PZS9_9BACT</name>
<dbReference type="AlphaFoldDB" id="A0AAC8PZS9"/>
<gene>
    <name evidence="4" type="ORF">AA314_00071</name>
    <name evidence="5" type="ORF">ATI61_12121</name>
</gene>
<keyword evidence="2" id="KW-0732">Signal</keyword>
<accession>A0AAC8PZS9</accession>
<feature type="chain" id="PRO_5042229395" evidence="2">
    <location>
        <begin position="34"/>
        <end position="408"/>
    </location>
</feature>
<feature type="signal peptide" evidence="2">
    <location>
        <begin position="1"/>
        <end position="33"/>
    </location>
</feature>
<sequence length="408" mass="42618">MTTFNPDHSKRRYLSVSLLAGGLLLGACGPSSVAQTQQEEDEVVDEVGIQAMGLTASSCAHLKAAGQPMGRNYTLFVGGDTRKPFVAWCDTDGDTFLTLPTGSGRNFSQYLQVDGTSVATTWTKVRLDPVAMTLDMNDIQFSTSTGGIPGWNKYYAAFGEAGDCVAFNSSTGKANVDLSGLPFAVSATWKTAGWYAAGSYAKSSNDQVVNVSGGGYCGATAVDGALTVRYVGYPSCAAVAAAGGTLNQDYTLFLNSNSTKPFTAYCHSSGNTYLTLSTAAGSNFSQYLQVEGTSVTTTWSKVRLDPASLKVDINDTRFATSTGGIPSWDKYYAAYGEAGDCVAPDSSTGRANVDLRGTPFVVMSGWATTGYEAVGGYTRSSNNQVVHVTGGGHCGVTAVSGSMVLLYP</sequence>
<reference evidence="5 7" key="2">
    <citation type="submission" date="2018-08" db="EMBL/GenBank/DDBJ databases">
        <title>Genomic Encyclopedia of Archaeal and Bacterial Type Strains, Phase II (KMG-II): from individual species to whole genera.</title>
        <authorList>
            <person name="Goeker M."/>
        </authorList>
    </citation>
    <scope>NUCLEOTIDE SEQUENCE [LARGE SCALE GENOMIC DNA]</scope>
    <source>
        <strain evidence="5 7">DSM 2261</strain>
    </source>
</reference>
<evidence type="ECO:0000256" key="2">
    <source>
        <dbReference type="SAM" id="SignalP"/>
    </source>
</evidence>
<evidence type="ECO:0000313" key="5">
    <source>
        <dbReference type="EMBL" id="REG20456.1"/>
    </source>
</evidence>
<proteinExistence type="predicted"/>
<dbReference type="RefSeq" id="WP_053065943.1">
    <property type="nucleotide sequence ID" value="NZ_CP011509.1"/>
</dbReference>
<dbReference type="Pfam" id="PF08685">
    <property type="entry name" value="GON"/>
    <property type="match status" value="2"/>
</dbReference>
<evidence type="ECO:0000313" key="4">
    <source>
        <dbReference type="EMBL" id="AKI98444.1"/>
    </source>
</evidence>
<reference evidence="4 6" key="1">
    <citation type="submission" date="2015-05" db="EMBL/GenBank/DDBJ databases">
        <title>Genome assembly of Archangium gephyra DSM 2261.</title>
        <authorList>
            <person name="Sharma G."/>
            <person name="Subramanian S."/>
        </authorList>
    </citation>
    <scope>NUCLEOTIDE SEQUENCE [LARGE SCALE GENOMIC DNA]</scope>
    <source>
        <strain evidence="4 6">DSM 2261</strain>
    </source>
</reference>
<organism evidence="4 6">
    <name type="scientific">Archangium gephyra</name>
    <dbReference type="NCBI Taxonomy" id="48"/>
    <lineage>
        <taxon>Bacteria</taxon>
        <taxon>Pseudomonadati</taxon>
        <taxon>Myxococcota</taxon>
        <taxon>Myxococcia</taxon>
        <taxon>Myxococcales</taxon>
        <taxon>Cystobacterineae</taxon>
        <taxon>Archangiaceae</taxon>
        <taxon>Archangium</taxon>
    </lineage>
</organism>
<dbReference type="InterPro" id="IPR012314">
    <property type="entry name" value="Pept_M12B_GON-ADAMTSs"/>
</dbReference>
<feature type="domain" description="GON" evidence="3">
    <location>
        <begin position="201"/>
        <end position="408"/>
    </location>
</feature>
<evidence type="ECO:0000256" key="1">
    <source>
        <dbReference type="ARBA" id="ARBA00022723"/>
    </source>
</evidence>
<dbReference type="EMBL" id="QUMU01000021">
    <property type="protein sequence ID" value="REG20456.1"/>
    <property type="molecule type" value="Genomic_DNA"/>
</dbReference>
<dbReference type="KEGG" id="age:AA314_00071"/>
<dbReference type="EMBL" id="CP011509">
    <property type="protein sequence ID" value="AKI98444.1"/>
    <property type="molecule type" value="Genomic_DNA"/>
</dbReference>
<dbReference type="Proteomes" id="UP000035579">
    <property type="component" value="Chromosome"/>
</dbReference>
<dbReference type="GO" id="GO:0004222">
    <property type="term" value="F:metalloendopeptidase activity"/>
    <property type="evidence" value="ECO:0007669"/>
    <property type="project" value="InterPro"/>
</dbReference>
<evidence type="ECO:0000313" key="6">
    <source>
        <dbReference type="Proteomes" id="UP000035579"/>
    </source>
</evidence>
<evidence type="ECO:0000313" key="7">
    <source>
        <dbReference type="Proteomes" id="UP000256345"/>
    </source>
</evidence>
<protein>
    <submittedName>
        <fullName evidence="5">GON domain-containing protein</fullName>
    </submittedName>
</protein>
<keyword evidence="7" id="KW-1185">Reference proteome</keyword>
<dbReference type="GO" id="GO:0008270">
    <property type="term" value="F:zinc ion binding"/>
    <property type="evidence" value="ECO:0007669"/>
    <property type="project" value="InterPro"/>
</dbReference>